<evidence type="ECO:0008006" key="3">
    <source>
        <dbReference type="Google" id="ProtNLM"/>
    </source>
</evidence>
<organism evidence="1 2">
    <name type="scientific">Candidatus Faeciplasma avium</name>
    <dbReference type="NCBI Taxonomy" id="2840798"/>
    <lineage>
        <taxon>Bacteria</taxon>
        <taxon>Bacillati</taxon>
        <taxon>Bacillota</taxon>
        <taxon>Clostridia</taxon>
        <taxon>Eubacteriales</taxon>
        <taxon>Oscillospiraceae</taxon>
        <taxon>Oscillospiraceae incertae sedis</taxon>
        <taxon>Candidatus Faeciplasma</taxon>
    </lineage>
</organism>
<sequence>MSPKTFFDRVTVRIPAVIMAFLVLVGAAGCSTAKKIPQQSGSVTGSLDSSNFTQPSASLPEGVGEEAVSSDSLDASLYGSYLTMFTGTDSEPEYPYAVRLTSYYEVEKYYYENERQFFFGARFTTAMASFSDEFLRDSEVLILAVSDPSAYTSFVFSGIEIKDGRTVFTIERHTPENAPERQSIAYHLVFTAPKGGFELIDTENIELELVTVIDPVIEDVNDAERFRYVYPEFWPFSYQAPALSDDPMPVVASVNSYNELLGFYESYKEEFDLDLEFFSSIGPLYSENLFRDYVVLIAILPYDTRSSPPVVSELFVYNLSIWLTLDSYTDEIPKSSTGWVLLSAAVQKNQLEGVNLKEIYIGG</sequence>
<dbReference type="AlphaFoldDB" id="A0A9D1NR97"/>
<evidence type="ECO:0000313" key="2">
    <source>
        <dbReference type="Proteomes" id="UP000823960"/>
    </source>
</evidence>
<dbReference type="EMBL" id="DVOL01000039">
    <property type="protein sequence ID" value="HIV10640.1"/>
    <property type="molecule type" value="Genomic_DNA"/>
</dbReference>
<name>A0A9D1NR97_9FIRM</name>
<evidence type="ECO:0000313" key="1">
    <source>
        <dbReference type="EMBL" id="HIV10640.1"/>
    </source>
</evidence>
<gene>
    <name evidence="1" type="ORF">IAD28_02955</name>
</gene>
<reference evidence="1" key="1">
    <citation type="submission" date="2020-10" db="EMBL/GenBank/DDBJ databases">
        <authorList>
            <person name="Gilroy R."/>
        </authorList>
    </citation>
    <scope>NUCLEOTIDE SEQUENCE</scope>
    <source>
        <strain evidence="1">1370</strain>
    </source>
</reference>
<dbReference type="Proteomes" id="UP000823960">
    <property type="component" value="Unassembled WGS sequence"/>
</dbReference>
<comment type="caution">
    <text evidence="1">The sequence shown here is derived from an EMBL/GenBank/DDBJ whole genome shotgun (WGS) entry which is preliminary data.</text>
</comment>
<protein>
    <recommendedName>
        <fullName evidence="3">Lipoprotein</fullName>
    </recommendedName>
</protein>
<dbReference type="PROSITE" id="PS51257">
    <property type="entry name" value="PROKAR_LIPOPROTEIN"/>
    <property type="match status" value="1"/>
</dbReference>
<accession>A0A9D1NR97</accession>
<reference evidence="1" key="2">
    <citation type="journal article" date="2021" name="PeerJ">
        <title>Extensive microbial diversity within the chicken gut microbiome revealed by metagenomics and culture.</title>
        <authorList>
            <person name="Gilroy R."/>
            <person name="Ravi A."/>
            <person name="Getino M."/>
            <person name="Pursley I."/>
            <person name="Horton D.L."/>
            <person name="Alikhan N.F."/>
            <person name="Baker D."/>
            <person name="Gharbi K."/>
            <person name="Hall N."/>
            <person name="Watson M."/>
            <person name="Adriaenssens E.M."/>
            <person name="Foster-Nyarko E."/>
            <person name="Jarju S."/>
            <person name="Secka A."/>
            <person name="Antonio M."/>
            <person name="Oren A."/>
            <person name="Chaudhuri R.R."/>
            <person name="La Ragione R."/>
            <person name="Hildebrand F."/>
            <person name="Pallen M.J."/>
        </authorList>
    </citation>
    <scope>NUCLEOTIDE SEQUENCE</scope>
    <source>
        <strain evidence="1">1370</strain>
    </source>
</reference>
<proteinExistence type="predicted"/>